<protein>
    <submittedName>
        <fullName evidence="9">Outer membrane protein</fullName>
    </submittedName>
</protein>
<evidence type="ECO:0000256" key="5">
    <source>
        <dbReference type="ARBA" id="ARBA00022692"/>
    </source>
</evidence>
<accession>A0ABY1NVD8</accession>
<dbReference type="Proteomes" id="UP001157961">
    <property type="component" value="Unassembled WGS sequence"/>
</dbReference>
<keyword evidence="8" id="KW-0175">Coiled coil</keyword>
<evidence type="ECO:0000256" key="4">
    <source>
        <dbReference type="ARBA" id="ARBA00022452"/>
    </source>
</evidence>
<evidence type="ECO:0000313" key="9">
    <source>
        <dbReference type="EMBL" id="SMP19222.1"/>
    </source>
</evidence>
<evidence type="ECO:0000313" key="10">
    <source>
        <dbReference type="Proteomes" id="UP001157961"/>
    </source>
</evidence>
<keyword evidence="5" id="KW-0812">Transmembrane</keyword>
<dbReference type="PANTHER" id="PTHR30026:SF22">
    <property type="entry name" value="OUTER MEMBRANE EFFLUX PROTEIN"/>
    <property type="match status" value="1"/>
</dbReference>
<proteinExistence type="inferred from homology"/>
<dbReference type="SUPFAM" id="SSF56954">
    <property type="entry name" value="Outer membrane efflux proteins (OEP)"/>
    <property type="match status" value="1"/>
</dbReference>
<dbReference type="InterPro" id="IPR010130">
    <property type="entry name" value="T1SS_OMP_TolC"/>
</dbReference>
<keyword evidence="4" id="KW-1134">Transmembrane beta strand</keyword>
<evidence type="ECO:0000256" key="2">
    <source>
        <dbReference type="ARBA" id="ARBA00007613"/>
    </source>
</evidence>
<dbReference type="RefSeq" id="WP_283425828.1">
    <property type="nucleotide sequence ID" value="NZ_FXTY01000003.1"/>
</dbReference>
<sequence length="470" mass="50603">MFQKVQNAVRRGALALTVSVVSMSAAQGQTLSDALATAYEHSGLLEQNRALLRAADEDVAISQALLRPIINWFGNVNYDYGRSGAGSVTSAVGWTPYANIGVSADLLLFDNGNSKLAVEAAKESVLATRQALVSVEQSVLFNAVQAFMDVVADDELVKLRQNNLRLLERELQAAQDRFEVGEVTRTDVALAEARLAGARAQLAAARGDLDASKEFYAAAVGERPGNLVTPRSLPKAAGSLDQAKTVAVRSHPQMLQAQYQISASEINVERARAAMGPTVTLKTNIGARRDFDSSVFSDSARVGVELGGPIYQGGRLSALLRQSMARRDAERANLHVVRHSIRQNAGTAWARLIAAGAQIQASARQVEASRIAFEGVREEAKLGARTTLDVLTAEQDLLDAEADRIDAQAVQIVAAYAVLSSMGLLTVDHLNLRVERYDPEAYFNMVKNAPALRSEQGKKLDRVLKAIGKE</sequence>
<gene>
    <name evidence="9" type="ORF">SAMN06265373_103397</name>
</gene>
<name>A0ABY1NVD8_9RHOB</name>
<dbReference type="Pfam" id="PF02321">
    <property type="entry name" value="OEP"/>
    <property type="match status" value="2"/>
</dbReference>
<comment type="similarity">
    <text evidence="2">Belongs to the outer membrane factor (OMF) (TC 1.B.17) family.</text>
</comment>
<evidence type="ECO:0000256" key="1">
    <source>
        <dbReference type="ARBA" id="ARBA00004442"/>
    </source>
</evidence>
<feature type="coiled-coil region" evidence="8">
    <location>
        <begin position="157"/>
        <end position="208"/>
    </location>
</feature>
<dbReference type="InterPro" id="IPR051906">
    <property type="entry name" value="TolC-like"/>
</dbReference>
<keyword evidence="10" id="KW-1185">Reference proteome</keyword>
<evidence type="ECO:0000256" key="6">
    <source>
        <dbReference type="ARBA" id="ARBA00023136"/>
    </source>
</evidence>
<keyword evidence="6" id="KW-0472">Membrane</keyword>
<comment type="caution">
    <text evidence="9">The sequence shown here is derived from an EMBL/GenBank/DDBJ whole genome shotgun (WGS) entry which is preliminary data.</text>
</comment>
<dbReference type="EMBL" id="FXTY01000003">
    <property type="protein sequence ID" value="SMP19222.1"/>
    <property type="molecule type" value="Genomic_DNA"/>
</dbReference>
<dbReference type="Gene3D" id="1.20.1600.10">
    <property type="entry name" value="Outer membrane efflux proteins (OEP)"/>
    <property type="match status" value="1"/>
</dbReference>
<reference evidence="9 10" key="1">
    <citation type="submission" date="2017-05" db="EMBL/GenBank/DDBJ databases">
        <authorList>
            <person name="Varghese N."/>
            <person name="Submissions S."/>
        </authorList>
    </citation>
    <scope>NUCLEOTIDE SEQUENCE [LARGE SCALE GENOMIC DNA]</scope>
    <source>
        <strain evidence="9 10">DSM 29734</strain>
    </source>
</reference>
<organism evidence="9 10">
    <name type="scientific">Shimia sagamensis</name>
    <dbReference type="NCBI Taxonomy" id="1566352"/>
    <lineage>
        <taxon>Bacteria</taxon>
        <taxon>Pseudomonadati</taxon>
        <taxon>Pseudomonadota</taxon>
        <taxon>Alphaproteobacteria</taxon>
        <taxon>Rhodobacterales</taxon>
        <taxon>Roseobacteraceae</taxon>
    </lineage>
</organism>
<keyword evidence="3" id="KW-0813">Transport</keyword>
<comment type="subcellular location">
    <subcellularLocation>
        <location evidence="1">Cell outer membrane</location>
    </subcellularLocation>
</comment>
<dbReference type="InterPro" id="IPR003423">
    <property type="entry name" value="OMP_efflux"/>
</dbReference>
<evidence type="ECO:0000256" key="7">
    <source>
        <dbReference type="ARBA" id="ARBA00023237"/>
    </source>
</evidence>
<keyword evidence="7" id="KW-0998">Cell outer membrane</keyword>
<evidence type="ECO:0000256" key="3">
    <source>
        <dbReference type="ARBA" id="ARBA00022448"/>
    </source>
</evidence>
<dbReference type="PANTHER" id="PTHR30026">
    <property type="entry name" value="OUTER MEMBRANE PROTEIN TOLC"/>
    <property type="match status" value="1"/>
</dbReference>
<evidence type="ECO:0000256" key="8">
    <source>
        <dbReference type="SAM" id="Coils"/>
    </source>
</evidence>
<dbReference type="NCBIfam" id="TIGR01844">
    <property type="entry name" value="type_I_sec_TolC"/>
    <property type="match status" value="1"/>
</dbReference>